<proteinExistence type="predicted"/>
<gene>
    <name evidence="1" type="ORF">CEXT_16071</name>
</gene>
<dbReference type="Proteomes" id="UP001054945">
    <property type="component" value="Unassembled WGS sequence"/>
</dbReference>
<name>A0AAV4VBT8_CAEEX</name>
<keyword evidence="2" id="KW-1185">Reference proteome</keyword>
<dbReference type="EMBL" id="BPLR01014279">
    <property type="protein sequence ID" value="GIY67735.1"/>
    <property type="molecule type" value="Genomic_DNA"/>
</dbReference>
<evidence type="ECO:0000313" key="2">
    <source>
        <dbReference type="Proteomes" id="UP001054945"/>
    </source>
</evidence>
<comment type="caution">
    <text evidence="1">The sequence shown here is derived from an EMBL/GenBank/DDBJ whole genome shotgun (WGS) entry which is preliminary data.</text>
</comment>
<evidence type="ECO:0000313" key="1">
    <source>
        <dbReference type="EMBL" id="GIY67735.1"/>
    </source>
</evidence>
<sequence length="119" mass="13959">MKRIGEEELLSLHVACHFKCRQTQFLSKPRKPCGEDERGPYTYVRRIPDDPGLLPLGSLRQPGRYLRSPVAYLCWNAKWQRKKFFLVGGRRCEGELNAEKRMLSRHEAYEFQVGVGYKE</sequence>
<reference evidence="1 2" key="1">
    <citation type="submission" date="2021-06" db="EMBL/GenBank/DDBJ databases">
        <title>Caerostris extrusa draft genome.</title>
        <authorList>
            <person name="Kono N."/>
            <person name="Arakawa K."/>
        </authorList>
    </citation>
    <scope>NUCLEOTIDE SEQUENCE [LARGE SCALE GENOMIC DNA]</scope>
</reference>
<accession>A0AAV4VBT8</accession>
<organism evidence="1 2">
    <name type="scientific">Caerostris extrusa</name>
    <name type="common">Bark spider</name>
    <name type="synonym">Caerostris bankana</name>
    <dbReference type="NCBI Taxonomy" id="172846"/>
    <lineage>
        <taxon>Eukaryota</taxon>
        <taxon>Metazoa</taxon>
        <taxon>Ecdysozoa</taxon>
        <taxon>Arthropoda</taxon>
        <taxon>Chelicerata</taxon>
        <taxon>Arachnida</taxon>
        <taxon>Araneae</taxon>
        <taxon>Araneomorphae</taxon>
        <taxon>Entelegynae</taxon>
        <taxon>Araneoidea</taxon>
        <taxon>Araneidae</taxon>
        <taxon>Caerostris</taxon>
    </lineage>
</organism>
<dbReference type="AlphaFoldDB" id="A0AAV4VBT8"/>
<protein>
    <submittedName>
        <fullName evidence="1">Uncharacterized protein</fullName>
    </submittedName>
</protein>